<dbReference type="Gene3D" id="2.30.170.40">
    <property type="entry name" value="Ribosomal protein L28/L24"/>
    <property type="match status" value="1"/>
</dbReference>
<dbReference type="EMBL" id="JADGJW010001214">
    <property type="protein sequence ID" value="KAJ3205321.1"/>
    <property type="molecule type" value="Genomic_DNA"/>
</dbReference>
<dbReference type="GO" id="GO:0003735">
    <property type="term" value="F:structural constituent of ribosome"/>
    <property type="evidence" value="ECO:0007669"/>
    <property type="project" value="InterPro"/>
</dbReference>
<dbReference type="AlphaFoldDB" id="A0AAD5TUB6"/>
<evidence type="ECO:0000256" key="1">
    <source>
        <dbReference type="ARBA" id="ARBA00008760"/>
    </source>
</evidence>
<protein>
    <submittedName>
        <fullName evidence="4">Uncharacterized protein</fullName>
    </submittedName>
</protein>
<evidence type="ECO:0000313" key="5">
    <source>
        <dbReference type="Proteomes" id="UP001211065"/>
    </source>
</evidence>
<gene>
    <name evidence="4" type="ORF">HK099_000864</name>
</gene>
<evidence type="ECO:0000256" key="3">
    <source>
        <dbReference type="ARBA" id="ARBA00023274"/>
    </source>
</evidence>
<organism evidence="4 5">
    <name type="scientific">Clydaea vesicula</name>
    <dbReference type="NCBI Taxonomy" id="447962"/>
    <lineage>
        <taxon>Eukaryota</taxon>
        <taxon>Fungi</taxon>
        <taxon>Fungi incertae sedis</taxon>
        <taxon>Chytridiomycota</taxon>
        <taxon>Chytridiomycota incertae sedis</taxon>
        <taxon>Chytridiomycetes</taxon>
        <taxon>Lobulomycetales</taxon>
        <taxon>Lobulomycetaceae</taxon>
        <taxon>Clydaea</taxon>
    </lineage>
</organism>
<sequence length="99" mass="11480">MTLPPSLKVKMLQAQKHLRDPKRIGRPLAESLRQYKRHMPLLMHGKEVRFGETVSEKNEIKAPAVFFPNVINTFFYSRLLNMNVLCKVSTQALRQIESS</sequence>
<keyword evidence="2" id="KW-0689">Ribosomal protein</keyword>
<proteinExistence type="inferred from homology"/>
<comment type="similarity">
    <text evidence="1">Belongs to the bacterial ribosomal protein bL28 family.</text>
</comment>
<evidence type="ECO:0000256" key="2">
    <source>
        <dbReference type="ARBA" id="ARBA00022980"/>
    </source>
</evidence>
<dbReference type="InterPro" id="IPR037147">
    <property type="entry name" value="Ribosomal_bL28_sf"/>
</dbReference>
<accession>A0AAD5TUB6</accession>
<dbReference type="Pfam" id="PF00830">
    <property type="entry name" value="Ribosomal_L28"/>
    <property type="match status" value="1"/>
</dbReference>
<keyword evidence="5" id="KW-1185">Reference proteome</keyword>
<name>A0AAD5TUB6_9FUNG</name>
<comment type="caution">
    <text evidence="4">The sequence shown here is derived from an EMBL/GenBank/DDBJ whole genome shotgun (WGS) entry which is preliminary data.</text>
</comment>
<reference evidence="4" key="1">
    <citation type="submission" date="2020-05" db="EMBL/GenBank/DDBJ databases">
        <title>Phylogenomic resolution of chytrid fungi.</title>
        <authorList>
            <person name="Stajich J.E."/>
            <person name="Amses K."/>
            <person name="Simmons R."/>
            <person name="Seto K."/>
            <person name="Myers J."/>
            <person name="Bonds A."/>
            <person name="Quandt C.A."/>
            <person name="Barry K."/>
            <person name="Liu P."/>
            <person name="Grigoriev I."/>
            <person name="Longcore J.E."/>
            <person name="James T.Y."/>
        </authorList>
    </citation>
    <scope>NUCLEOTIDE SEQUENCE</scope>
    <source>
        <strain evidence="4">JEL0476</strain>
    </source>
</reference>
<dbReference type="InterPro" id="IPR034704">
    <property type="entry name" value="Ribosomal_bL28/bL31-like_sf"/>
</dbReference>
<keyword evidence="3" id="KW-0687">Ribonucleoprotein</keyword>
<feature type="non-terminal residue" evidence="4">
    <location>
        <position position="99"/>
    </location>
</feature>
<dbReference type="GO" id="GO:0005840">
    <property type="term" value="C:ribosome"/>
    <property type="evidence" value="ECO:0007669"/>
    <property type="project" value="UniProtKB-KW"/>
</dbReference>
<dbReference type="SUPFAM" id="SSF143800">
    <property type="entry name" value="L28p-like"/>
    <property type="match status" value="1"/>
</dbReference>
<dbReference type="GO" id="GO:1990904">
    <property type="term" value="C:ribonucleoprotein complex"/>
    <property type="evidence" value="ECO:0007669"/>
    <property type="project" value="UniProtKB-KW"/>
</dbReference>
<evidence type="ECO:0000313" key="4">
    <source>
        <dbReference type="EMBL" id="KAJ3205321.1"/>
    </source>
</evidence>
<dbReference type="InterPro" id="IPR026569">
    <property type="entry name" value="Ribosomal_bL28"/>
</dbReference>
<dbReference type="Proteomes" id="UP001211065">
    <property type="component" value="Unassembled WGS sequence"/>
</dbReference>